<accession>A0A511JDC3</accession>
<protein>
    <recommendedName>
        <fullName evidence="8">Type II secretion system protein GspF domain-containing protein</fullName>
    </recommendedName>
</protein>
<sequence>MRLGAAVFDVPLLVGLLVLSAVVAVPWFAARRVGPGRAGGGPGAAQARRGGRARRGAEPDRPDPVAVLDLVDAALSAGAAVPRALEAVGAAVGGDDGAALSRAGAALVLGASWQVAWAGSPAVAAVVRDALRPAWTTGVAPGPALRARAARERRERRRRARTQAGALAVRLVLPLGLCFLPAFVLLGLAPLVLGLVGDLLG</sequence>
<evidence type="ECO:0000256" key="1">
    <source>
        <dbReference type="ARBA" id="ARBA00004651"/>
    </source>
</evidence>
<dbReference type="RefSeq" id="WP_246117528.1">
    <property type="nucleotide sequence ID" value="NZ_BJWG01000011.1"/>
</dbReference>
<evidence type="ECO:0000313" key="9">
    <source>
        <dbReference type="EMBL" id="GEL95789.1"/>
    </source>
</evidence>
<feature type="transmembrane region" description="Helical" evidence="7">
    <location>
        <begin position="167"/>
        <end position="193"/>
    </location>
</feature>
<dbReference type="AlphaFoldDB" id="A0A511JDC3"/>
<comment type="subcellular location">
    <subcellularLocation>
        <location evidence="1">Cell membrane</location>
        <topology evidence="1">Multi-pass membrane protein</topology>
    </subcellularLocation>
</comment>
<proteinExistence type="predicted"/>
<organism evidence="9 10">
    <name type="scientific">Cellulomonas composti</name>
    <dbReference type="NCBI Taxonomy" id="266130"/>
    <lineage>
        <taxon>Bacteria</taxon>
        <taxon>Bacillati</taxon>
        <taxon>Actinomycetota</taxon>
        <taxon>Actinomycetes</taxon>
        <taxon>Micrococcales</taxon>
        <taxon>Cellulomonadaceae</taxon>
        <taxon>Cellulomonas</taxon>
    </lineage>
</organism>
<evidence type="ECO:0000256" key="4">
    <source>
        <dbReference type="ARBA" id="ARBA00022989"/>
    </source>
</evidence>
<feature type="transmembrane region" description="Helical" evidence="7">
    <location>
        <begin position="12"/>
        <end position="30"/>
    </location>
</feature>
<dbReference type="GO" id="GO:0005886">
    <property type="term" value="C:plasma membrane"/>
    <property type="evidence" value="ECO:0007669"/>
    <property type="project" value="UniProtKB-SubCell"/>
</dbReference>
<name>A0A511JDC3_9CELL</name>
<reference evidence="9 10" key="1">
    <citation type="submission" date="2019-07" db="EMBL/GenBank/DDBJ databases">
        <title>Whole genome shotgun sequence of Cellulomonas composti NBRC 100758.</title>
        <authorList>
            <person name="Hosoyama A."/>
            <person name="Uohara A."/>
            <person name="Ohji S."/>
            <person name="Ichikawa N."/>
        </authorList>
    </citation>
    <scope>NUCLEOTIDE SEQUENCE [LARGE SCALE GENOMIC DNA]</scope>
    <source>
        <strain evidence="9 10">NBRC 100758</strain>
    </source>
</reference>
<keyword evidence="2" id="KW-1003">Cell membrane</keyword>
<dbReference type="Pfam" id="PF00482">
    <property type="entry name" value="T2SSF"/>
    <property type="match status" value="1"/>
</dbReference>
<dbReference type="InterPro" id="IPR018076">
    <property type="entry name" value="T2SS_GspF_dom"/>
</dbReference>
<evidence type="ECO:0000256" key="7">
    <source>
        <dbReference type="SAM" id="Phobius"/>
    </source>
</evidence>
<evidence type="ECO:0000256" key="6">
    <source>
        <dbReference type="SAM" id="MobiDB-lite"/>
    </source>
</evidence>
<evidence type="ECO:0000256" key="3">
    <source>
        <dbReference type="ARBA" id="ARBA00022692"/>
    </source>
</evidence>
<dbReference type="Proteomes" id="UP000321720">
    <property type="component" value="Unassembled WGS sequence"/>
</dbReference>
<keyword evidence="3 7" id="KW-0812">Transmembrane</keyword>
<feature type="domain" description="Type II secretion system protein GspF" evidence="8">
    <location>
        <begin position="74"/>
        <end position="188"/>
    </location>
</feature>
<feature type="region of interest" description="Disordered" evidence="6">
    <location>
        <begin position="37"/>
        <end position="63"/>
    </location>
</feature>
<dbReference type="EMBL" id="BJWG01000011">
    <property type="protein sequence ID" value="GEL95789.1"/>
    <property type="molecule type" value="Genomic_DNA"/>
</dbReference>
<evidence type="ECO:0000259" key="8">
    <source>
        <dbReference type="Pfam" id="PF00482"/>
    </source>
</evidence>
<keyword evidence="4 7" id="KW-1133">Transmembrane helix</keyword>
<keyword evidence="5 7" id="KW-0472">Membrane</keyword>
<keyword evidence="10" id="KW-1185">Reference proteome</keyword>
<comment type="caution">
    <text evidence="9">The sequence shown here is derived from an EMBL/GenBank/DDBJ whole genome shotgun (WGS) entry which is preliminary data.</text>
</comment>
<evidence type="ECO:0000256" key="2">
    <source>
        <dbReference type="ARBA" id="ARBA00022475"/>
    </source>
</evidence>
<gene>
    <name evidence="9" type="ORF">CCO02nite_24470</name>
</gene>
<evidence type="ECO:0000256" key="5">
    <source>
        <dbReference type="ARBA" id="ARBA00023136"/>
    </source>
</evidence>
<evidence type="ECO:0000313" key="10">
    <source>
        <dbReference type="Proteomes" id="UP000321720"/>
    </source>
</evidence>